<dbReference type="AlphaFoldDB" id="A0AAD1XG33"/>
<accession>A0AAD1XG33</accession>
<gene>
    <name evidence="1" type="ORF">ECRASSUSDP1_LOCUS12538</name>
</gene>
<evidence type="ECO:0000313" key="2">
    <source>
        <dbReference type="Proteomes" id="UP001295684"/>
    </source>
</evidence>
<proteinExistence type="predicted"/>
<reference evidence="1" key="1">
    <citation type="submission" date="2023-07" db="EMBL/GenBank/DDBJ databases">
        <authorList>
            <consortium name="AG Swart"/>
            <person name="Singh M."/>
            <person name="Singh A."/>
            <person name="Seah K."/>
            <person name="Emmerich C."/>
        </authorList>
    </citation>
    <scope>NUCLEOTIDE SEQUENCE</scope>
    <source>
        <strain evidence="1">DP1</strain>
    </source>
</reference>
<dbReference type="EMBL" id="CAMPGE010012452">
    <property type="protein sequence ID" value="CAI2371218.1"/>
    <property type="molecule type" value="Genomic_DNA"/>
</dbReference>
<organism evidence="1 2">
    <name type="scientific">Euplotes crassus</name>
    <dbReference type="NCBI Taxonomy" id="5936"/>
    <lineage>
        <taxon>Eukaryota</taxon>
        <taxon>Sar</taxon>
        <taxon>Alveolata</taxon>
        <taxon>Ciliophora</taxon>
        <taxon>Intramacronucleata</taxon>
        <taxon>Spirotrichea</taxon>
        <taxon>Hypotrichia</taxon>
        <taxon>Euplotida</taxon>
        <taxon>Euplotidae</taxon>
        <taxon>Moneuplotes</taxon>
    </lineage>
</organism>
<dbReference type="Proteomes" id="UP001295684">
    <property type="component" value="Unassembled WGS sequence"/>
</dbReference>
<evidence type="ECO:0000313" key="1">
    <source>
        <dbReference type="EMBL" id="CAI2371218.1"/>
    </source>
</evidence>
<name>A0AAD1XG33_EUPCR</name>
<protein>
    <submittedName>
        <fullName evidence="1">Uncharacterized protein</fullName>
    </submittedName>
</protein>
<keyword evidence="2" id="KW-1185">Reference proteome</keyword>
<comment type="caution">
    <text evidence="1">The sequence shown here is derived from an EMBL/GenBank/DDBJ whole genome shotgun (WGS) entry which is preliminary data.</text>
</comment>
<sequence length="365" mass="42846">MARIHSDSHNLELTRSKDAINEDLEIVKEKNKNKSQVNVSSQKNLIRKYSVFQRPRVIQHKELQIATKRENTGKMMIKRLKNNFKEFNSIILSLNNQNHGNFIPQRKVGNYKKKDSNRSSKARYYGHKNGPERISQTSFFERKNSAQFVKLSPFKKNRRGLKFEIDYGKVKSIVRTYKRDYDLEKFQSPYTRNFKLAKHSDAPSREYKGMHRKTSNPHSVNFLRRQRSSTSNSVDYGKRMSIQGSNHDFFGLKSQTSIQDKNKLLGNSSFDSYRQNKPRENQQKKKCFCFQNSCDYLNRDKGFCPCSAYSSCLAPKSNINDKHSRYEKTQPRYSPSKVNLTFYDQRGDELLIKDKGTVLLKVRKL</sequence>